<sequence>MERWNLLNKGNDKIALNGYIYTIKKTCQSIIRWKCSKKSSMKCPAILITDLEITKIIRFEEEHCHSANKGAIGAMKIKQKIKECSLQTCNNPGQIFAQAVQNVPKEVLIELPSEDSIKRSIRNQRSNLNPKKPNSLQELVIEGNLHYAITYYYNNL</sequence>
<evidence type="ECO:0000256" key="2">
    <source>
        <dbReference type="ARBA" id="ARBA00022771"/>
    </source>
</evidence>
<dbReference type="Pfam" id="PF04500">
    <property type="entry name" value="FLYWCH"/>
    <property type="match status" value="1"/>
</dbReference>
<evidence type="ECO:0000256" key="3">
    <source>
        <dbReference type="ARBA" id="ARBA00022833"/>
    </source>
</evidence>
<evidence type="ECO:0000313" key="5">
    <source>
        <dbReference type="EMBL" id="MBY22933.1"/>
    </source>
</evidence>
<dbReference type="GO" id="GO:0008270">
    <property type="term" value="F:zinc ion binding"/>
    <property type="evidence" value="ECO:0007669"/>
    <property type="project" value="UniProtKB-KW"/>
</dbReference>
<keyword evidence="1" id="KW-0479">Metal-binding</keyword>
<dbReference type="AlphaFoldDB" id="A0A2S2P0D7"/>
<keyword evidence="3" id="KW-0862">Zinc</keyword>
<reference evidence="5" key="1">
    <citation type="submission" date="2018-04" db="EMBL/GenBank/DDBJ databases">
        <title>Transcriptome of Schizaphis graminum biotype I.</title>
        <authorList>
            <person name="Scully E.D."/>
            <person name="Geib S.M."/>
            <person name="Palmer N.A."/>
            <person name="Koch K."/>
            <person name="Bradshaw J."/>
            <person name="Heng-Moss T."/>
            <person name="Sarath G."/>
        </authorList>
    </citation>
    <scope>NUCLEOTIDE SEQUENCE</scope>
</reference>
<evidence type="ECO:0000259" key="4">
    <source>
        <dbReference type="Pfam" id="PF04500"/>
    </source>
</evidence>
<proteinExistence type="predicted"/>
<dbReference type="EMBL" id="GGMR01010314">
    <property type="protein sequence ID" value="MBY22933.1"/>
    <property type="molecule type" value="Transcribed_RNA"/>
</dbReference>
<dbReference type="Gene3D" id="2.20.25.240">
    <property type="match status" value="1"/>
</dbReference>
<organism evidence="5">
    <name type="scientific">Schizaphis graminum</name>
    <name type="common">Green bug aphid</name>
    <dbReference type="NCBI Taxonomy" id="13262"/>
    <lineage>
        <taxon>Eukaryota</taxon>
        <taxon>Metazoa</taxon>
        <taxon>Ecdysozoa</taxon>
        <taxon>Arthropoda</taxon>
        <taxon>Hexapoda</taxon>
        <taxon>Insecta</taxon>
        <taxon>Pterygota</taxon>
        <taxon>Neoptera</taxon>
        <taxon>Paraneoptera</taxon>
        <taxon>Hemiptera</taxon>
        <taxon>Sternorrhyncha</taxon>
        <taxon>Aphidomorpha</taxon>
        <taxon>Aphidoidea</taxon>
        <taxon>Aphididae</taxon>
        <taxon>Aphidini</taxon>
        <taxon>Schizaphis</taxon>
    </lineage>
</organism>
<keyword evidence="2" id="KW-0863">Zinc-finger</keyword>
<name>A0A2S2P0D7_SCHGA</name>
<accession>A0A2S2P0D7</accession>
<gene>
    <name evidence="5" type="ORF">g.57530</name>
</gene>
<dbReference type="InterPro" id="IPR007588">
    <property type="entry name" value="Znf_FLYWCH"/>
</dbReference>
<feature type="domain" description="FLYWCH-type" evidence="4">
    <location>
        <begin position="8"/>
        <end position="65"/>
    </location>
</feature>
<protein>
    <recommendedName>
        <fullName evidence="4">FLYWCH-type domain-containing protein</fullName>
    </recommendedName>
</protein>
<evidence type="ECO:0000256" key="1">
    <source>
        <dbReference type="ARBA" id="ARBA00022723"/>
    </source>
</evidence>